<evidence type="ECO:0000313" key="12">
    <source>
        <dbReference type="Proteomes" id="UP000318521"/>
    </source>
</evidence>
<evidence type="ECO:0000256" key="3">
    <source>
        <dbReference type="ARBA" id="ARBA00022553"/>
    </source>
</evidence>
<evidence type="ECO:0000256" key="2">
    <source>
        <dbReference type="ARBA" id="ARBA00012438"/>
    </source>
</evidence>
<proteinExistence type="predicted"/>
<evidence type="ECO:0000256" key="1">
    <source>
        <dbReference type="ARBA" id="ARBA00000085"/>
    </source>
</evidence>
<dbReference type="Gene3D" id="1.20.5.1930">
    <property type="match status" value="1"/>
</dbReference>
<evidence type="ECO:0000256" key="5">
    <source>
        <dbReference type="ARBA" id="ARBA00022741"/>
    </source>
</evidence>
<reference evidence="11 12" key="1">
    <citation type="submission" date="2019-07" db="EMBL/GenBank/DDBJ databases">
        <authorList>
            <person name="Park Y.J."/>
            <person name="Jeong S.E."/>
            <person name="Jung H.S."/>
        </authorList>
    </citation>
    <scope>NUCLEOTIDE SEQUENCE [LARGE SCALE GENOMIC DNA]</scope>
    <source>
        <strain evidence="12">P16(2019)</strain>
    </source>
</reference>
<keyword evidence="3" id="KW-0597">Phosphoprotein</keyword>
<keyword evidence="7" id="KW-0067">ATP-binding</keyword>
<dbReference type="OrthoDB" id="199946at2"/>
<evidence type="ECO:0000256" key="7">
    <source>
        <dbReference type="ARBA" id="ARBA00022840"/>
    </source>
</evidence>
<dbReference type="GO" id="GO:0016020">
    <property type="term" value="C:membrane"/>
    <property type="evidence" value="ECO:0007669"/>
    <property type="project" value="InterPro"/>
</dbReference>
<keyword evidence="9" id="KW-1133">Transmembrane helix</keyword>
<dbReference type="AlphaFoldDB" id="A0A553ZVB5"/>
<evidence type="ECO:0000256" key="6">
    <source>
        <dbReference type="ARBA" id="ARBA00022777"/>
    </source>
</evidence>
<keyword evidence="12" id="KW-1185">Reference proteome</keyword>
<feature type="transmembrane region" description="Helical" evidence="9">
    <location>
        <begin position="76"/>
        <end position="92"/>
    </location>
</feature>
<evidence type="ECO:0000256" key="4">
    <source>
        <dbReference type="ARBA" id="ARBA00022679"/>
    </source>
</evidence>
<evidence type="ECO:0000256" key="9">
    <source>
        <dbReference type="SAM" id="Phobius"/>
    </source>
</evidence>
<keyword evidence="9" id="KW-0472">Membrane</keyword>
<dbReference type="InterPro" id="IPR036890">
    <property type="entry name" value="HATPase_C_sf"/>
</dbReference>
<name>A0A553ZVB5_9BACI</name>
<protein>
    <recommendedName>
        <fullName evidence="2">histidine kinase</fullName>
        <ecNumber evidence="2">2.7.13.3</ecNumber>
    </recommendedName>
</protein>
<feature type="transmembrane region" description="Helical" evidence="9">
    <location>
        <begin position="49"/>
        <end position="70"/>
    </location>
</feature>
<evidence type="ECO:0000259" key="10">
    <source>
        <dbReference type="Pfam" id="PF07730"/>
    </source>
</evidence>
<feature type="transmembrane region" description="Helical" evidence="9">
    <location>
        <begin position="12"/>
        <end position="37"/>
    </location>
</feature>
<dbReference type="EC" id="2.7.13.3" evidence="2"/>
<dbReference type="GO" id="GO:0000155">
    <property type="term" value="F:phosphorelay sensor kinase activity"/>
    <property type="evidence" value="ECO:0007669"/>
    <property type="project" value="InterPro"/>
</dbReference>
<evidence type="ECO:0000313" key="11">
    <source>
        <dbReference type="EMBL" id="TSB45256.1"/>
    </source>
</evidence>
<feature type="transmembrane region" description="Helical" evidence="9">
    <location>
        <begin position="122"/>
        <end position="140"/>
    </location>
</feature>
<dbReference type="Proteomes" id="UP000318521">
    <property type="component" value="Unassembled WGS sequence"/>
</dbReference>
<dbReference type="InterPro" id="IPR011712">
    <property type="entry name" value="Sig_transdc_His_kin_sub3_dim/P"/>
</dbReference>
<comment type="caution">
    <text evidence="11">The sequence shown here is derived from an EMBL/GenBank/DDBJ whole genome shotgun (WGS) entry which is preliminary data.</text>
</comment>
<dbReference type="Pfam" id="PF07730">
    <property type="entry name" value="HisKA_3"/>
    <property type="match status" value="1"/>
</dbReference>
<keyword evidence="5" id="KW-0547">Nucleotide-binding</keyword>
<feature type="transmembrane region" description="Helical" evidence="9">
    <location>
        <begin position="99"/>
        <end position="116"/>
    </location>
</feature>
<dbReference type="InterPro" id="IPR050482">
    <property type="entry name" value="Sensor_HK_TwoCompSys"/>
</dbReference>
<dbReference type="EMBL" id="VLXZ01000013">
    <property type="protein sequence ID" value="TSB45256.1"/>
    <property type="molecule type" value="Genomic_DNA"/>
</dbReference>
<keyword evidence="8" id="KW-0902">Two-component regulatory system</keyword>
<feature type="domain" description="Signal transduction histidine kinase subgroup 3 dimerisation and phosphoacceptor" evidence="10">
    <location>
        <begin position="179"/>
        <end position="241"/>
    </location>
</feature>
<comment type="catalytic activity">
    <reaction evidence="1">
        <text>ATP + protein L-histidine = ADP + protein N-phospho-L-histidine.</text>
        <dbReference type="EC" id="2.7.13.3"/>
    </reaction>
</comment>
<dbReference type="PANTHER" id="PTHR24421">
    <property type="entry name" value="NITRATE/NITRITE SENSOR PROTEIN NARX-RELATED"/>
    <property type="match status" value="1"/>
</dbReference>
<gene>
    <name evidence="11" type="ORF">FN960_17480</name>
</gene>
<dbReference type="GO" id="GO:0005524">
    <property type="term" value="F:ATP binding"/>
    <property type="evidence" value="ECO:0007669"/>
    <property type="project" value="UniProtKB-KW"/>
</dbReference>
<dbReference type="GO" id="GO:0046983">
    <property type="term" value="F:protein dimerization activity"/>
    <property type="evidence" value="ECO:0007669"/>
    <property type="project" value="InterPro"/>
</dbReference>
<dbReference type="PANTHER" id="PTHR24421:SF10">
    <property type="entry name" value="NITRATE_NITRITE SENSOR PROTEIN NARQ"/>
    <property type="match status" value="1"/>
</dbReference>
<evidence type="ECO:0000256" key="8">
    <source>
        <dbReference type="ARBA" id="ARBA00023012"/>
    </source>
</evidence>
<sequence length="378" mass="43858">MGGEKLKYSFSGMALAIICMILEQTSMIVSYEFWLFMGVFVAFFSSKRLWTSPIIFFSILVSIFGCIHLFILPPAIYSPYILYYIFAIMYSLDKNHASILPLILSGFLLSTHALYFSFDLAFALFMIMQYVIFLSTLYLIKKLTISNQKYQADHHAYLSEYRKMNRQLRDQEQSAAAKERNRIARDLHDSVGHQLTALMMQLQMVEFQLSSMPDQQRLLKQSKDMARQSLQEMRESVHALQIESVKGIEAVIQLIRKLEAESHVRVQLVTKPQAMSIILNEEQNVAVYRFIQEGLTNAMRHAHTREVELTLEVIGEHSYGLRMSNRVYQAIWKEGFGLKNLRARFISLNGQFQAGIKRDQFEIRGSFPIKRMNEGREV</sequence>
<dbReference type="Gene3D" id="3.30.565.10">
    <property type="entry name" value="Histidine kinase-like ATPase, C-terminal domain"/>
    <property type="match status" value="1"/>
</dbReference>
<keyword evidence="6" id="KW-0418">Kinase</keyword>
<organism evidence="11 12">
    <name type="scientific">Alkalicoccobacillus porphyridii</name>
    <dbReference type="NCBI Taxonomy" id="2597270"/>
    <lineage>
        <taxon>Bacteria</taxon>
        <taxon>Bacillati</taxon>
        <taxon>Bacillota</taxon>
        <taxon>Bacilli</taxon>
        <taxon>Bacillales</taxon>
        <taxon>Bacillaceae</taxon>
        <taxon>Alkalicoccobacillus</taxon>
    </lineage>
</organism>
<accession>A0A553ZVB5</accession>
<keyword evidence="9" id="KW-0812">Transmembrane</keyword>
<keyword evidence="4" id="KW-0808">Transferase</keyword>